<dbReference type="Pfam" id="PF07495">
    <property type="entry name" value="Y_Y_Y"/>
    <property type="match status" value="1"/>
</dbReference>
<evidence type="ECO:0000256" key="8">
    <source>
        <dbReference type="SAM" id="Phobius"/>
    </source>
</evidence>
<evidence type="ECO:0000259" key="11">
    <source>
        <dbReference type="PROSITE" id="PS50109"/>
    </source>
</evidence>
<dbReference type="Pfam" id="PF02518">
    <property type="entry name" value="HATPase_c"/>
    <property type="match status" value="1"/>
</dbReference>
<dbReference type="InterPro" id="IPR036890">
    <property type="entry name" value="HATPase_C_sf"/>
</dbReference>
<dbReference type="InterPro" id="IPR003594">
    <property type="entry name" value="HATPase_dom"/>
</dbReference>
<evidence type="ECO:0000259" key="12">
    <source>
        <dbReference type="PROSITE" id="PS50110"/>
    </source>
</evidence>
<dbReference type="CDD" id="cd17574">
    <property type="entry name" value="REC_OmpR"/>
    <property type="match status" value="1"/>
</dbReference>
<feature type="modified residue" description="4-aspartylphosphate" evidence="7">
    <location>
        <position position="1262"/>
    </location>
</feature>
<dbReference type="SMART" id="SM00342">
    <property type="entry name" value="HTH_ARAC"/>
    <property type="match status" value="1"/>
</dbReference>
<dbReference type="Pfam" id="PF12833">
    <property type="entry name" value="HTH_18"/>
    <property type="match status" value="1"/>
</dbReference>
<dbReference type="STRING" id="1236989.JCM15548_13535"/>
<evidence type="ECO:0000313" key="13">
    <source>
        <dbReference type="EMBL" id="GAO31191.1"/>
    </source>
</evidence>
<keyword evidence="8" id="KW-0812">Transmembrane</keyword>
<dbReference type="RefSeq" id="WP_062127032.1">
    <property type="nucleotide sequence ID" value="NZ_BAZW01000040.1"/>
</dbReference>
<dbReference type="SUPFAM" id="SSF47384">
    <property type="entry name" value="Homodimeric domain of signal transducing histidine kinase"/>
    <property type="match status" value="1"/>
</dbReference>
<evidence type="ECO:0000256" key="9">
    <source>
        <dbReference type="SAM" id="SignalP"/>
    </source>
</evidence>
<dbReference type="InterPro" id="IPR018060">
    <property type="entry name" value="HTH_AraC"/>
</dbReference>
<feature type="domain" description="HTH araC/xylS-type" evidence="10">
    <location>
        <begin position="1366"/>
        <end position="1465"/>
    </location>
</feature>
<keyword evidence="8" id="KW-0472">Membrane</keyword>
<dbReference type="SUPFAM" id="SSF52172">
    <property type="entry name" value="CheY-like"/>
    <property type="match status" value="1"/>
</dbReference>
<dbReference type="InterPro" id="IPR018062">
    <property type="entry name" value="HTH_AraC-typ_CS"/>
</dbReference>
<dbReference type="PROSITE" id="PS50110">
    <property type="entry name" value="RESPONSE_REGULATORY"/>
    <property type="match status" value="1"/>
</dbReference>
<keyword evidence="5 13" id="KW-0238">DNA-binding</keyword>
<dbReference type="InterPro" id="IPR036097">
    <property type="entry name" value="HisK_dim/P_sf"/>
</dbReference>
<dbReference type="InterPro" id="IPR001789">
    <property type="entry name" value="Sig_transdc_resp-reg_receiver"/>
</dbReference>
<dbReference type="GO" id="GO:0000155">
    <property type="term" value="F:phosphorelay sensor kinase activity"/>
    <property type="evidence" value="ECO:0007669"/>
    <property type="project" value="InterPro"/>
</dbReference>
<gene>
    <name evidence="13" type="ORF">JCM15548_13535</name>
</gene>
<dbReference type="Gene3D" id="2.60.40.10">
    <property type="entry name" value="Immunoglobulins"/>
    <property type="match status" value="1"/>
</dbReference>
<dbReference type="OrthoDB" id="1108380at2"/>
<dbReference type="EMBL" id="BAZW01000040">
    <property type="protein sequence ID" value="GAO31191.1"/>
    <property type="molecule type" value="Genomic_DNA"/>
</dbReference>
<dbReference type="FunFam" id="2.60.40.10:FF:000791">
    <property type="entry name" value="Two-component system sensor histidine kinase/response regulator"/>
    <property type="match status" value="1"/>
</dbReference>
<dbReference type="Proteomes" id="UP000032900">
    <property type="component" value="Unassembled WGS sequence"/>
</dbReference>
<name>A0A0E9M1E4_9BACT</name>
<dbReference type="InterPro" id="IPR011006">
    <property type="entry name" value="CheY-like_superfamily"/>
</dbReference>
<feature type="domain" description="Histidine kinase" evidence="11">
    <location>
        <begin position="954"/>
        <end position="1171"/>
    </location>
</feature>
<reference evidence="13 14" key="1">
    <citation type="journal article" date="2015" name="Microbes Environ.">
        <title>Distribution and evolution of nitrogen fixation genes in the phylum bacteroidetes.</title>
        <authorList>
            <person name="Inoue J."/>
            <person name="Oshima K."/>
            <person name="Suda W."/>
            <person name="Sakamoto M."/>
            <person name="Iino T."/>
            <person name="Noda S."/>
            <person name="Hongoh Y."/>
            <person name="Hattori M."/>
            <person name="Ohkuma M."/>
        </authorList>
    </citation>
    <scope>NUCLEOTIDE SEQUENCE [LARGE SCALE GENOMIC DNA]</scope>
    <source>
        <strain evidence="13">JCM 15548</strain>
    </source>
</reference>
<dbReference type="SMART" id="SM00387">
    <property type="entry name" value="HATPase_c"/>
    <property type="match status" value="1"/>
</dbReference>
<evidence type="ECO:0000256" key="2">
    <source>
        <dbReference type="ARBA" id="ARBA00012438"/>
    </source>
</evidence>
<feature type="domain" description="Response regulatory" evidence="12">
    <location>
        <begin position="1214"/>
        <end position="1329"/>
    </location>
</feature>
<evidence type="ECO:0000256" key="3">
    <source>
        <dbReference type="ARBA" id="ARBA00022553"/>
    </source>
</evidence>
<evidence type="ECO:0000256" key="6">
    <source>
        <dbReference type="ARBA" id="ARBA00023163"/>
    </source>
</evidence>
<dbReference type="PANTHER" id="PTHR43547:SF2">
    <property type="entry name" value="HYBRID SIGNAL TRANSDUCTION HISTIDINE KINASE C"/>
    <property type="match status" value="1"/>
</dbReference>
<organism evidence="13 14">
    <name type="scientific">Geofilum rubicundum JCM 15548</name>
    <dbReference type="NCBI Taxonomy" id="1236989"/>
    <lineage>
        <taxon>Bacteria</taxon>
        <taxon>Pseudomonadati</taxon>
        <taxon>Bacteroidota</taxon>
        <taxon>Bacteroidia</taxon>
        <taxon>Marinilabiliales</taxon>
        <taxon>Marinilabiliaceae</taxon>
        <taxon>Geofilum</taxon>
    </lineage>
</organism>
<dbReference type="GO" id="GO:0043565">
    <property type="term" value="F:sequence-specific DNA binding"/>
    <property type="evidence" value="ECO:0007669"/>
    <property type="project" value="InterPro"/>
</dbReference>
<evidence type="ECO:0000259" key="10">
    <source>
        <dbReference type="PROSITE" id="PS01124"/>
    </source>
</evidence>
<dbReference type="InterPro" id="IPR015943">
    <property type="entry name" value="WD40/YVTN_repeat-like_dom_sf"/>
</dbReference>
<evidence type="ECO:0000256" key="1">
    <source>
        <dbReference type="ARBA" id="ARBA00000085"/>
    </source>
</evidence>
<dbReference type="EC" id="2.7.13.3" evidence="2"/>
<proteinExistence type="predicted"/>
<accession>A0A0E9M1E4</accession>
<sequence>MKKIALVVLLLGWMTLQDVFADSEKGYIWRHFTTEDGLSQNTVMDILQDHKGYMWFSTWNGLSRFDGYTFKSYKVRPGDDVFLTSSRIDKIIEDKYGYLWLYAYGKNVVRFDPELEVFQNVPERTHGNIHMSDVKTFPTGVTWLLTEKDGAVRVSTDTASSRLDYGYFSLSSGRLKSNRVFDVILDSDNNEWLLTDNGLAVIEKESPEALSFFYGHNPEERKQSSFFCGTDNAEEIWFGSVKGRVWRYIKKGKRFIHLQAPVDADICAIHQLSPHSYLLTTRDKGVLVYDVDHEAFEHFRFDTSGQSSSEFLPQTYQANNGDVWIQWTKSLLVQYQKETSRIKEYLIGSINNDGSGEPEFMMHEDKQGLLWIHPLGGGVFYYDDESDELSRFFTKEASGQKFTDRLHSMFSDQQGNLWMGTRAKGLERFVFPKAYFGVKKIYPDPRLINDNDIRALFQDSGGLLWVSTKGGRLGIYGRDEQFLGFLGRDGRLHADARFSPANVYAVMEDKAGTIWIATKGEGLIMATPVRDAGDFHLHLKFFKHDPDDIYSLSHNDVYHMHEDVKGQIWIATYGGGINLLQKTAEGHIQFINHFNHLTRYPIGNCYRVRYITSCSSGRMWVGTTHGLVVFDSDFDQPEEIQFFNYTYRPSDAFCLSNNDVHGILETINKDVYVATFGGGLNKLISSTDALEYRFKSYTSEDGLQADALLSVLEDTEGFIWMLSENGVSRFDPDQKRFRNFNKTDFSQTLSFSEGAGLVSMDGSIRFGTNKGVMRFHPDSISKSAYVPPIVFTEFRLLNKRQRPSSDGVLKRHIDAADPIQLKHHQNIFSIGFAAMDMKNPESVSYAAKLEGFDSDWVFLDRQRMLNFANLPAGNYVLKVRSTNSDGVWMDNEKSVPIHISPSFWVTTWAYVLYFVLFFFIGWLAIYILFVIYRLRHQIVVDHQVLDMKLEFFTNISHELRTPLTLILAPLEQVLNDSSLSKNNREALEVVERNSSRMLRLINQLLDFVKINHRKLKMTVEQVHVPGFVTRVMDNFRLIALEQNVDLTLEDHSEEGYIWADVDKLEKVVFNLLSNAFKFIEGGAFVKVILDETPDSLVIKVMDDGVGINEAKKGHLFQRFENSIGKGVSKGPSTGIGLSIVKEMVGLHNGDITVESLGDRGTVFVLKFKKGLAHFDDEVRILEDETLPVVDTEEWEVMNESEHVEADAADNQLPVLLLVEDNSEVRRFIKSILEKDYGVLEAANGAHGFELAKKHLPDLIVSDLMMPVKSGMDLLNDIRADIETSHIPFIMLTAKADKESQLEGIGKGADDYIPKPFSPSYLQSRIINLLELRKNLQLHYQGKQETVSFEIKPSLPEVTSIDEKFLSDLKRLMEQNIENSSLVVDDLVNEMALSRSVFFKKLKALTGLAPIEYIREMRLQRAVQLIESSQYNMTQIAYMVGLNDPRYFSKCFKQRFGVTPSEYKHKQAKVLN</sequence>
<protein>
    <recommendedName>
        <fullName evidence="2">histidine kinase</fullName>
        <ecNumber evidence="2">2.7.13.3</ecNumber>
    </recommendedName>
</protein>
<dbReference type="SUPFAM" id="SSF101898">
    <property type="entry name" value="NHL repeat"/>
    <property type="match status" value="1"/>
</dbReference>
<dbReference type="InterPro" id="IPR011110">
    <property type="entry name" value="Reg_prop"/>
</dbReference>
<dbReference type="InterPro" id="IPR009057">
    <property type="entry name" value="Homeodomain-like_sf"/>
</dbReference>
<dbReference type="InterPro" id="IPR005467">
    <property type="entry name" value="His_kinase_dom"/>
</dbReference>
<dbReference type="SMART" id="SM00448">
    <property type="entry name" value="REC"/>
    <property type="match status" value="1"/>
</dbReference>
<dbReference type="PROSITE" id="PS50109">
    <property type="entry name" value="HIS_KIN"/>
    <property type="match status" value="1"/>
</dbReference>
<feature type="chain" id="PRO_5002428563" description="histidine kinase" evidence="9">
    <location>
        <begin position="22"/>
        <end position="1471"/>
    </location>
</feature>
<dbReference type="SMART" id="SM00388">
    <property type="entry name" value="HisKA"/>
    <property type="match status" value="1"/>
</dbReference>
<keyword evidence="4" id="KW-0805">Transcription regulation</keyword>
<keyword evidence="8" id="KW-1133">Transmembrane helix</keyword>
<dbReference type="Pfam" id="PF00512">
    <property type="entry name" value="HisKA"/>
    <property type="match status" value="1"/>
</dbReference>
<evidence type="ECO:0000313" key="14">
    <source>
        <dbReference type="Proteomes" id="UP000032900"/>
    </source>
</evidence>
<dbReference type="PROSITE" id="PS01124">
    <property type="entry name" value="HTH_ARAC_FAMILY_2"/>
    <property type="match status" value="1"/>
</dbReference>
<evidence type="ECO:0000256" key="4">
    <source>
        <dbReference type="ARBA" id="ARBA00023015"/>
    </source>
</evidence>
<dbReference type="PRINTS" id="PR00344">
    <property type="entry name" value="BCTRLSENSOR"/>
</dbReference>
<dbReference type="Gene3D" id="3.40.50.2300">
    <property type="match status" value="1"/>
</dbReference>
<keyword evidence="14" id="KW-1185">Reference proteome</keyword>
<dbReference type="Gene3D" id="3.30.565.10">
    <property type="entry name" value="Histidine kinase-like ATPase, C-terminal domain"/>
    <property type="match status" value="1"/>
</dbReference>
<dbReference type="InterPro" id="IPR013783">
    <property type="entry name" value="Ig-like_fold"/>
</dbReference>
<dbReference type="InterPro" id="IPR003661">
    <property type="entry name" value="HisK_dim/P_dom"/>
</dbReference>
<dbReference type="InterPro" id="IPR011123">
    <property type="entry name" value="Y_Y_Y"/>
</dbReference>
<keyword evidence="9" id="KW-0732">Signal</keyword>
<evidence type="ECO:0000256" key="5">
    <source>
        <dbReference type="ARBA" id="ARBA00023125"/>
    </source>
</evidence>
<dbReference type="Pfam" id="PF07494">
    <property type="entry name" value="Reg_prop"/>
    <property type="match status" value="3"/>
</dbReference>
<dbReference type="Gene3D" id="2.130.10.10">
    <property type="entry name" value="YVTN repeat-like/Quinoprotein amine dehydrogenase"/>
    <property type="match status" value="3"/>
</dbReference>
<evidence type="ECO:0000256" key="7">
    <source>
        <dbReference type="PROSITE-ProRule" id="PRU00169"/>
    </source>
</evidence>
<feature type="transmembrane region" description="Helical" evidence="8">
    <location>
        <begin position="908"/>
        <end position="932"/>
    </location>
</feature>
<dbReference type="Gene3D" id="1.10.287.130">
    <property type="match status" value="1"/>
</dbReference>
<dbReference type="PANTHER" id="PTHR43547">
    <property type="entry name" value="TWO-COMPONENT HISTIDINE KINASE"/>
    <property type="match status" value="1"/>
</dbReference>
<dbReference type="GO" id="GO:0003700">
    <property type="term" value="F:DNA-binding transcription factor activity"/>
    <property type="evidence" value="ECO:0007669"/>
    <property type="project" value="InterPro"/>
</dbReference>
<dbReference type="Pfam" id="PF00072">
    <property type="entry name" value="Response_reg"/>
    <property type="match status" value="1"/>
</dbReference>
<dbReference type="FunFam" id="1.10.287.130:FF:000045">
    <property type="entry name" value="Two-component system sensor histidine kinase/response regulator"/>
    <property type="match status" value="1"/>
</dbReference>
<dbReference type="SUPFAM" id="SSF46689">
    <property type="entry name" value="Homeodomain-like"/>
    <property type="match status" value="1"/>
</dbReference>
<dbReference type="Gene3D" id="1.10.10.60">
    <property type="entry name" value="Homeodomain-like"/>
    <property type="match status" value="2"/>
</dbReference>
<dbReference type="InterPro" id="IPR004358">
    <property type="entry name" value="Sig_transdc_His_kin-like_C"/>
</dbReference>
<dbReference type="CDD" id="cd00082">
    <property type="entry name" value="HisKA"/>
    <property type="match status" value="1"/>
</dbReference>
<keyword evidence="3 7" id="KW-0597">Phosphoprotein</keyword>
<comment type="catalytic activity">
    <reaction evidence="1">
        <text>ATP + protein L-histidine = ADP + protein N-phospho-L-histidine.</text>
        <dbReference type="EC" id="2.7.13.3"/>
    </reaction>
</comment>
<comment type="caution">
    <text evidence="13">The sequence shown here is derived from an EMBL/GenBank/DDBJ whole genome shotgun (WGS) entry which is preliminary data.</text>
</comment>
<dbReference type="PROSITE" id="PS00041">
    <property type="entry name" value="HTH_ARAC_FAMILY_1"/>
    <property type="match status" value="1"/>
</dbReference>
<feature type="signal peptide" evidence="9">
    <location>
        <begin position="1"/>
        <end position="21"/>
    </location>
</feature>
<dbReference type="SUPFAM" id="SSF55874">
    <property type="entry name" value="ATPase domain of HSP90 chaperone/DNA topoisomerase II/histidine kinase"/>
    <property type="match status" value="1"/>
</dbReference>
<keyword evidence="6" id="KW-0804">Transcription</keyword>
<dbReference type="SUPFAM" id="SSF63829">
    <property type="entry name" value="Calcium-dependent phosphotriesterase"/>
    <property type="match status" value="2"/>
</dbReference>